<gene>
    <name evidence="2" type="ORF">ACA1_280140</name>
</gene>
<evidence type="ECO:0000313" key="2">
    <source>
        <dbReference type="EMBL" id="ELR20992.1"/>
    </source>
</evidence>
<dbReference type="GeneID" id="14921865"/>
<dbReference type="Proteomes" id="UP000011083">
    <property type="component" value="Unassembled WGS sequence"/>
</dbReference>
<evidence type="ECO:0000313" key="3">
    <source>
        <dbReference type="Proteomes" id="UP000011083"/>
    </source>
</evidence>
<dbReference type="EMBL" id="KB007908">
    <property type="protein sequence ID" value="ELR20992.1"/>
    <property type="molecule type" value="Genomic_DNA"/>
</dbReference>
<reference evidence="2 3" key="1">
    <citation type="journal article" date="2013" name="Genome Biol.">
        <title>Genome of Acanthamoeba castellanii highlights extensive lateral gene transfer and early evolution of tyrosine kinase signaling.</title>
        <authorList>
            <person name="Clarke M."/>
            <person name="Lohan A.J."/>
            <person name="Liu B."/>
            <person name="Lagkouvardos I."/>
            <person name="Roy S."/>
            <person name="Zafar N."/>
            <person name="Bertelli C."/>
            <person name="Schilde C."/>
            <person name="Kianianmomeni A."/>
            <person name="Burglin T.R."/>
            <person name="Frech C."/>
            <person name="Turcotte B."/>
            <person name="Kopec K.O."/>
            <person name="Synnott J.M."/>
            <person name="Choo C."/>
            <person name="Paponov I."/>
            <person name="Finkler A."/>
            <person name="Soon Heng Tan C."/>
            <person name="Hutchins A.P."/>
            <person name="Weinmeier T."/>
            <person name="Rattei T."/>
            <person name="Chu J.S."/>
            <person name="Gimenez G."/>
            <person name="Irimia M."/>
            <person name="Rigden D.J."/>
            <person name="Fitzpatrick D.A."/>
            <person name="Lorenzo-Morales J."/>
            <person name="Bateman A."/>
            <person name="Chiu C.H."/>
            <person name="Tang P."/>
            <person name="Hegemann P."/>
            <person name="Fromm H."/>
            <person name="Raoult D."/>
            <person name="Greub G."/>
            <person name="Miranda-Saavedra D."/>
            <person name="Chen N."/>
            <person name="Nash P."/>
            <person name="Ginger M.L."/>
            <person name="Horn M."/>
            <person name="Schaap P."/>
            <person name="Caler L."/>
            <person name="Loftus B."/>
        </authorList>
    </citation>
    <scope>NUCLEOTIDE SEQUENCE [LARGE SCALE GENOMIC DNA]</scope>
    <source>
        <strain evidence="2 3">Neff</strain>
    </source>
</reference>
<name>L8H6Y4_ACACF</name>
<protein>
    <submittedName>
        <fullName evidence="2">Uncharacterized protein</fullName>
    </submittedName>
</protein>
<feature type="non-terminal residue" evidence="2">
    <location>
        <position position="1"/>
    </location>
</feature>
<keyword evidence="3" id="KW-1185">Reference proteome</keyword>
<sequence length="155" mass="17374">SFRGDIDSGSRHADRPVDPRVSQVHPGQLPQHTGHSEQSGVPSARGALQIRRGAHIAHEDQQGEMHPQRLQFVLRAMLLRFRRKERHLQVVPNLSASEPAHASVLAASHHRRGPRDGQQAVQPGQSRRQPPVREKMGLHRHTHSRQAPRTLISPV</sequence>
<feature type="compositionally biased region" description="Polar residues" evidence="1">
    <location>
        <begin position="30"/>
        <end position="41"/>
    </location>
</feature>
<accession>L8H6Y4</accession>
<dbReference type="VEuPathDB" id="AmoebaDB:ACA1_280140"/>
<evidence type="ECO:0000256" key="1">
    <source>
        <dbReference type="SAM" id="MobiDB-lite"/>
    </source>
</evidence>
<dbReference type="AlphaFoldDB" id="L8H6Y4"/>
<feature type="compositionally biased region" description="Basic and acidic residues" evidence="1">
    <location>
        <begin position="56"/>
        <end position="67"/>
    </location>
</feature>
<organism evidence="2 3">
    <name type="scientific">Acanthamoeba castellanii (strain ATCC 30010 / Neff)</name>
    <dbReference type="NCBI Taxonomy" id="1257118"/>
    <lineage>
        <taxon>Eukaryota</taxon>
        <taxon>Amoebozoa</taxon>
        <taxon>Discosea</taxon>
        <taxon>Longamoebia</taxon>
        <taxon>Centramoebida</taxon>
        <taxon>Acanthamoebidae</taxon>
        <taxon>Acanthamoeba</taxon>
    </lineage>
</organism>
<feature type="non-terminal residue" evidence="2">
    <location>
        <position position="155"/>
    </location>
</feature>
<feature type="compositionally biased region" description="Polar residues" evidence="1">
    <location>
        <begin position="119"/>
        <end position="128"/>
    </location>
</feature>
<proteinExistence type="predicted"/>
<dbReference type="KEGG" id="acan:ACA1_280140"/>
<feature type="compositionally biased region" description="Basic and acidic residues" evidence="1">
    <location>
        <begin position="1"/>
        <end position="18"/>
    </location>
</feature>
<feature type="region of interest" description="Disordered" evidence="1">
    <location>
        <begin position="1"/>
        <end position="67"/>
    </location>
</feature>
<feature type="region of interest" description="Disordered" evidence="1">
    <location>
        <begin position="92"/>
        <end position="155"/>
    </location>
</feature>
<dbReference type="RefSeq" id="XP_004344735.1">
    <property type="nucleotide sequence ID" value="XM_004344685.1"/>
</dbReference>